<organism evidence="1 2">
    <name type="scientific">Malus baccata</name>
    <name type="common">Siberian crab apple</name>
    <name type="synonym">Pyrus baccata</name>
    <dbReference type="NCBI Taxonomy" id="106549"/>
    <lineage>
        <taxon>Eukaryota</taxon>
        <taxon>Viridiplantae</taxon>
        <taxon>Streptophyta</taxon>
        <taxon>Embryophyta</taxon>
        <taxon>Tracheophyta</taxon>
        <taxon>Spermatophyta</taxon>
        <taxon>Magnoliopsida</taxon>
        <taxon>eudicotyledons</taxon>
        <taxon>Gunneridae</taxon>
        <taxon>Pentapetalae</taxon>
        <taxon>rosids</taxon>
        <taxon>fabids</taxon>
        <taxon>Rosales</taxon>
        <taxon>Rosaceae</taxon>
        <taxon>Amygdaloideae</taxon>
        <taxon>Maleae</taxon>
        <taxon>Malus</taxon>
    </lineage>
</organism>
<proteinExistence type="predicted"/>
<accession>A0A540LD36</accession>
<dbReference type="AlphaFoldDB" id="A0A540LD36"/>
<dbReference type="EMBL" id="VIEB01000639">
    <property type="protein sequence ID" value="TQD84397.1"/>
    <property type="molecule type" value="Genomic_DNA"/>
</dbReference>
<protein>
    <submittedName>
        <fullName evidence="1">Uncharacterized protein</fullName>
    </submittedName>
</protein>
<evidence type="ECO:0000313" key="1">
    <source>
        <dbReference type="EMBL" id="TQD84397.1"/>
    </source>
</evidence>
<reference evidence="1 2" key="1">
    <citation type="journal article" date="2019" name="G3 (Bethesda)">
        <title>Sequencing of a Wild Apple (Malus baccata) Genome Unravels the Differences Between Cultivated and Wild Apple Species Regarding Disease Resistance and Cold Tolerance.</title>
        <authorList>
            <person name="Chen X."/>
        </authorList>
    </citation>
    <scope>NUCLEOTIDE SEQUENCE [LARGE SCALE GENOMIC DNA]</scope>
    <source>
        <strain evidence="2">cv. Shandingzi</strain>
        <tissue evidence="1">Leaves</tissue>
    </source>
</reference>
<dbReference type="Proteomes" id="UP000315295">
    <property type="component" value="Unassembled WGS sequence"/>
</dbReference>
<name>A0A540LD36_MALBA</name>
<sequence length="61" mass="6811">MVGIYYCRVPVVADYRKKTFARVTLNSTLFFQGHKNTTILHSVLVEGQGSVVVGESDISMF</sequence>
<evidence type="ECO:0000313" key="2">
    <source>
        <dbReference type="Proteomes" id="UP000315295"/>
    </source>
</evidence>
<comment type="caution">
    <text evidence="1">The sequence shown here is derived from an EMBL/GenBank/DDBJ whole genome shotgun (WGS) entry which is preliminary data.</text>
</comment>
<gene>
    <name evidence="1" type="ORF">C1H46_030052</name>
</gene>
<keyword evidence="2" id="KW-1185">Reference proteome</keyword>